<proteinExistence type="predicted"/>
<dbReference type="Proteomes" id="UP000000845">
    <property type="component" value="Chromosome"/>
</dbReference>
<dbReference type="PANTHER" id="PTHR42919">
    <property type="entry name" value="N-ALPHA-ACETYLTRANSFERASE"/>
    <property type="match status" value="1"/>
</dbReference>
<dbReference type="AlphaFoldDB" id="D1AG35"/>
<keyword evidence="1" id="KW-0808">Transferase</keyword>
<dbReference type="KEGG" id="str:Sterm_3827"/>
<evidence type="ECO:0000259" key="3">
    <source>
        <dbReference type="PROSITE" id="PS51186"/>
    </source>
</evidence>
<dbReference type="PANTHER" id="PTHR42919:SF8">
    <property type="entry name" value="N-ALPHA-ACETYLTRANSFERASE 50"/>
    <property type="match status" value="1"/>
</dbReference>
<keyword evidence="2" id="KW-0012">Acyltransferase</keyword>
<keyword evidence="5" id="KW-1185">Reference proteome</keyword>
<dbReference type="GO" id="GO:0016747">
    <property type="term" value="F:acyltransferase activity, transferring groups other than amino-acyl groups"/>
    <property type="evidence" value="ECO:0007669"/>
    <property type="project" value="InterPro"/>
</dbReference>
<reference evidence="4 5" key="2">
    <citation type="journal article" date="2010" name="Stand. Genomic Sci.">
        <title>Complete genome sequence of Sebaldella termitidis type strain (NCTC 11300).</title>
        <authorList>
            <person name="Harmon-Smith M."/>
            <person name="Celia L."/>
            <person name="Chertkov O."/>
            <person name="Lapidus A."/>
            <person name="Copeland A."/>
            <person name="Glavina Del Rio T."/>
            <person name="Nolan M."/>
            <person name="Lucas S."/>
            <person name="Tice H."/>
            <person name="Cheng J.F."/>
            <person name="Han C."/>
            <person name="Detter J.C."/>
            <person name="Bruce D."/>
            <person name="Goodwin L."/>
            <person name="Pitluck S."/>
            <person name="Pati A."/>
            <person name="Liolios K."/>
            <person name="Ivanova N."/>
            <person name="Mavromatis K."/>
            <person name="Mikhailova N."/>
            <person name="Chen A."/>
            <person name="Palaniappan K."/>
            <person name="Land M."/>
            <person name="Hauser L."/>
            <person name="Chang Y.J."/>
            <person name="Jeffries C.D."/>
            <person name="Brettin T."/>
            <person name="Goker M."/>
            <person name="Beck B."/>
            <person name="Bristow J."/>
            <person name="Eisen J.A."/>
            <person name="Markowitz V."/>
            <person name="Hugenholtz P."/>
            <person name="Kyrpides N.C."/>
            <person name="Klenk H.P."/>
            <person name="Chen F."/>
        </authorList>
    </citation>
    <scope>NUCLEOTIDE SEQUENCE [LARGE SCALE GENOMIC DNA]</scope>
    <source>
        <strain evidence="5">ATCC 33386 / NCTC 11300</strain>
    </source>
</reference>
<dbReference type="EMBL" id="CP001739">
    <property type="protein sequence ID" value="ACZ10661.1"/>
    <property type="molecule type" value="Genomic_DNA"/>
</dbReference>
<dbReference type="PROSITE" id="PS51186">
    <property type="entry name" value="GNAT"/>
    <property type="match status" value="1"/>
</dbReference>
<evidence type="ECO:0000256" key="2">
    <source>
        <dbReference type="ARBA" id="ARBA00023315"/>
    </source>
</evidence>
<dbReference type="HOGENOM" id="CLU_120426_0_0_0"/>
<dbReference type="STRING" id="526218.Sterm_3827"/>
<dbReference type="InterPro" id="IPR016181">
    <property type="entry name" value="Acyl_CoA_acyltransferase"/>
</dbReference>
<dbReference type="InterPro" id="IPR051556">
    <property type="entry name" value="N-term/lysine_N-AcTrnsfr"/>
</dbReference>
<evidence type="ECO:0000313" key="5">
    <source>
        <dbReference type="Proteomes" id="UP000000845"/>
    </source>
</evidence>
<reference evidence="5" key="1">
    <citation type="submission" date="2009-09" db="EMBL/GenBank/DDBJ databases">
        <title>The complete chromosome of Sebaldella termitidis ATCC 33386.</title>
        <authorList>
            <consortium name="US DOE Joint Genome Institute (JGI-PGF)"/>
            <person name="Lucas S."/>
            <person name="Copeland A."/>
            <person name="Lapidus A."/>
            <person name="Glavina del Rio T."/>
            <person name="Dalin E."/>
            <person name="Tice H."/>
            <person name="Bruce D."/>
            <person name="Goodwin L."/>
            <person name="Pitluck S."/>
            <person name="Kyrpides N."/>
            <person name="Mavromatis K."/>
            <person name="Ivanova N."/>
            <person name="Mikhailova N."/>
            <person name="Sims D."/>
            <person name="Meincke L."/>
            <person name="Brettin T."/>
            <person name="Detter J.C."/>
            <person name="Han C."/>
            <person name="Larimer F."/>
            <person name="Land M."/>
            <person name="Hauser L."/>
            <person name="Markowitz V."/>
            <person name="Cheng J.F."/>
            <person name="Hugenholtz P."/>
            <person name="Woyke T."/>
            <person name="Wu D."/>
            <person name="Eisen J.A."/>
        </authorList>
    </citation>
    <scope>NUCLEOTIDE SEQUENCE [LARGE SCALE GENOMIC DNA]</scope>
    <source>
        <strain evidence="5">ATCC 33386 / NCTC 11300</strain>
    </source>
</reference>
<evidence type="ECO:0000256" key="1">
    <source>
        <dbReference type="ARBA" id="ARBA00022679"/>
    </source>
</evidence>
<feature type="domain" description="N-acetyltransferase" evidence="3">
    <location>
        <begin position="1"/>
        <end position="148"/>
    </location>
</feature>
<dbReference type="eggNOG" id="COG0456">
    <property type="taxonomic scope" value="Bacteria"/>
</dbReference>
<dbReference type="Gene3D" id="3.40.630.30">
    <property type="match status" value="1"/>
</dbReference>
<organism evidence="4 5">
    <name type="scientific">Sebaldella termitidis (strain ATCC 33386 / NCTC 11300)</name>
    <dbReference type="NCBI Taxonomy" id="526218"/>
    <lineage>
        <taxon>Bacteria</taxon>
        <taxon>Fusobacteriati</taxon>
        <taxon>Fusobacteriota</taxon>
        <taxon>Fusobacteriia</taxon>
        <taxon>Fusobacteriales</taxon>
        <taxon>Leptotrichiaceae</taxon>
        <taxon>Sebaldella</taxon>
    </lineage>
</organism>
<sequence>MEIRELLPSEKERINDIAEYEELIFGDGGIGRWTIMPFVRYGKVYVLLENEEIVSVAEIMRTFDTKDAYIYGFFTKEKFSRKGYGSVLLNFIINEMEKSGIEAVTLTVDPENEKAVNLYLKHGFEKAELLTEEYGENEDRLYMRLELA</sequence>
<protein>
    <submittedName>
        <fullName evidence="4">GCN5-related N-acetyltransferase</fullName>
    </submittedName>
</protein>
<dbReference type="InterPro" id="IPR000182">
    <property type="entry name" value="GNAT_dom"/>
</dbReference>
<dbReference type="RefSeq" id="WP_012863241.1">
    <property type="nucleotide sequence ID" value="NC_013517.1"/>
</dbReference>
<evidence type="ECO:0000313" key="4">
    <source>
        <dbReference type="EMBL" id="ACZ10661.1"/>
    </source>
</evidence>
<accession>D1AG35</accession>
<gene>
    <name evidence="4" type="ordered locus">Sterm_3827</name>
</gene>
<dbReference type="SUPFAM" id="SSF55729">
    <property type="entry name" value="Acyl-CoA N-acyltransferases (Nat)"/>
    <property type="match status" value="1"/>
</dbReference>
<name>D1AG35_SEBTE</name>
<dbReference type="Pfam" id="PF00583">
    <property type="entry name" value="Acetyltransf_1"/>
    <property type="match status" value="1"/>
</dbReference>
<dbReference type="CDD" id="cd04301">
    <property type="entry name" value="NAT_SF"/>
    <property type="match status" value="1"/>
</dbReference>